<name>A0A363NTI5_9SPHI</name>
<evidence type="ECO:0000256" key="1">
    <source>
        <dbReference type="SAM" id="Phobius"/>
    </source>
</evidence>
<dbReference type="Proteomes" id="UP000250831">
    <property type="component" value="Unassembled WGS sequence"/>
</dbReference>
<dbReference type="AlphaFoldDB" id="A0A363NTI5"/>
<feature type="transmembrane region" description="Helical" evidence="1">
    <location>
        <begin position="21"/>
        <end position="42"/>
    </location>
</feature>
<keyword evidence="1" id="KW-1133">Transmembrane helix</keyword>
<gene>
    <name evidence="2" type="ORF">DCO56_11890</name>
</gene>
<keyword evidence="3" id="KW-1185">Reference proteome</keyword>
<accession>A0A363NTI5</accession>
<sequence>MKSQEKKKLFKISNKIIARKNLNISIFFIFYFRSLTIFLRLVSCKMAIKEFCSPFFIVFEMEILKMLILQVPLFQINNYQLSSLKLNTLRSSG</sequence>
<keyword evidence="1" id="KW-0812">Transmembrane</keyword>
<reference evidence="2 3" key="1">
    <citation type="submission" date="2018-04" db="EMBL/GenBank/DDBJ databases">
        <title>Sphingobacterium sp. M46 Genome.</title>
        <authorList>
            <person name="Cheng J."/>
            <person name="Li Y."/>
        </authorList>
    </citation>
    <scope>NUCLEOTIDE SEQUENCE [LARGE SCALE GENOMIC DNA]</scope>
    <source>
        <strain evidence="2 3">M46</strain>
    </source>
</reference>
<evidence type="ECO:0000313" key="3">
    <source>
        <dbReference type="Proteomes" id="UP000250831"/>
    </source>
</evidence>
<protein>
    <submittedName>
        <fullName evidence="2">Uncharacterized protein</fullName>
    </submittedName>
</protein>
<comment type="caution">
    <text evidence="2">The sequence shown here is derived from an EMBL/GenBank/DDBJ whole genome shotgun (WGS) entry which is preliminary data.</text>
</comment>
<proteinExistence type="predicted"/>
<organism evidence="2 3">
    <name type="scientific">Sphingobacterium athyrii</name>
    <dbReference type="NCBI Taxonomy" id="2152717"/>
    <lineage>
        <taxon>Bacteria</taxon>
        <taxon>Pseudomonadati</taxon>
        <taxon>Bacteroidota</taxon>
        <taxon>Sphingobacteriia</taxon>
        <taxon>Sphingobacteriales</taxon>
        <taxon>Sphingobacteriaceae</taxon>
        <taxon>Sphingobacterium</taxon>
    </lineage>
</organism>
<keyword evidence="1" id="KW-0472">Membrane</keyword>
<dbReference type="EMBL" id="QCXX01000003">
    <property type="protein sequence ID" value="PUV24067.1"/>
    <property type="molecule type" value="Genomic_DNA"/>
</dbReference>
<evidence type="ECO:0000313" key="2">
    <source>
        <dbReference type="EMBL" id="PUV24067.1"/>
    </source>
</evidence>